<reference evidence="1 2" key="1">
    <citation type="journal article" date="2014" name="Genome Announc.">
        <title>Draft genome sequences of the altered schaedler flora, a defined bacterial community from gnotobiotic mice.</title>
        <authorList>
            <person name="Wannemuehler M.J."/>
            <person name="Overstreet A.M."/>
            <person name="Ward D.V."/>
            <person name="Phillips G.J."/>
        </authorList>
    </citation>
    <scope>NUCLEOTIDE SEQUENCE [LARGE SCALE GENOMIC DNA]</scope>
    <source>
        <strain evidence="1 2">ASF492</strain>
    </source>
</reference>
<evidence type="ECO:0000313" key="1">
    <source>
        <dbReference type="EMBL" id="EMZ21388.1"/>
    </source>
</evidence>
<dbReference type="eggNOG" id="ENOG5032UZJ">
    <property type="taxonomic scope" value="Bacteria"/>
</dbReference>
<sequence>MFKRRKGYTIEFDFPEKSTCNGYSVTCTYKYNKKIDKYALEMELKNKDIGDSFRIDRQEIDTQYISGNKDNIEDNVKRIVQQAMFSGFFDKYIKRYEYTVKCFEKGNEYYEQEYFKNN</sequence>
<dbReference type="STRING" id="1235802.C823_04529"/>
<dbReference type="OrthoDB" id="2062291at2"/>
<dbReference type="EMBL" id="AQFT01000133">
    <property type="protein sequence ID" value="EMZ21388.1"/>
    <property type="molecule type" value="Genomic_DNA"/>
</dbReference>
<keyword evidence="2" id="KW-1185">Reference proteome</keyword>
<dbReference type="HOGENOM" id="CLU_139094_0_0_9"/>
<evidence type="ECO:0000313" key="2">
    <source>
        <dbReference type="Proteomes" id="UP000012589"/>
    </source>
</evidence>
<accession>N2A4K9</accession>
<gene>
    <name evidence="1" type="ORF">C823_04529</name>
</gene>
<organism evidence="1 2">
    <name type="scientific">Eubacterium plexicaudatum ASF492</name>
    <dbReference type="NCBI Taxonomy" id="1235802"/>
    <lineage>
        <taxon>Bacteria</taxon>
        <taxon>Bacillati</taxon>
        <taxon>Bacillota</taxon>
        <taxon>Clostridia</taxon>
        <taxon>Eubacteriales</taxon>
        <taxon>Eubacteriaceae</taxon>
        <taxon>Eubacterium</taxon>
    </lineage>
</organism>
<dbReference type="PATRIC" id="fig|1235802.3.peg.4818"/>
<proteinExistence type="predicted"/>
<protein>
    <submittedName>
        <fullName evidence="1">Uncharacterized protein</fullName>
    </submittedName>
</protein>
<dbReference type="Proteomes" id="UP000012589">
    <property type="component" value="Unassembled WGS sequence"/>
</dbReference>
<dbReference type="AlphaFoldDB" id="N2A4K9"/>
<comment type="caution">
    <text evidence="1">The sequence shown here is derived from an EMBL/GenBank/DDBJ whole genome shotgun (WGS) entry which is preliminary data.</text>
</comment>
<name>N2A4K9_9FIRM</name>